<dbReference type="PROSITE" id="PS50901">
    <property type="entry name" value="FTSK"/>
    <property type="match status" value="1"/>
</dbReference>
<sequence>MSKNNKNHNSKNSLSKKDKEPKPLFLPALARGYLLGLVFLLAAAILTLSFFDLAGGGGEKILSSLTFLFGQTAVRLLPLFLILAGVFFFVASPNSQKIWKMIILALFSCLIGLSAVLTSLNGYDKFSLGDPGPGGFLGRLLSWPILKIFDFWVSLAVFGGLIIFGFFIFWQVSRKIRPKEVEDLAEKPQILRRIFEPQLKIKEISDNKSRSLTGAAPLPELKTKPIPQGMRSSIYKKPPLDLLEVDRGEPVTGDIRNNLTIIKKTLETFGIPVEMGEVNVGPTVTRYTLKPAEGIKLSKITTLNNDLSLALATHPIRIEAPIPGQSLVGIEIPNKVRTQVRLRNLFESPEFQNSSSSLVFALGRDVAGNPLFADLTRMPHLLVAGSTGTGKTICLNSLILSLIYRNSPEVMRLILVDPKRVEFPVYQDIPHLLSPVIFDGQKTINTLKWLVKEMERRFEVLAQAKARDIGGYNREINSRRAKTSVKNEEEDLDPMPYIVVVIDELADLMAARGKEIEGGIVRLAQMARAVGIHLVVATQRPSVEVITGLIKANITSRITFQVASQVDSRTVIDMAGAEKLLGSGDLLFISAETAKPRRIQGGYVTDKEVKRVTEFLKTQKHDFAVLKENFLAEELERELAVGEPDRGEFYAGEEDPLYPQAKQLAIESKKASASLMQRRLRVGYARAARLLDILEERGVVGPADGAKPREVYLTGEVKEGEGGVSIKIQRPGGEKQDDEWEKV</sequence>
<proteinExistence type="inferred from homology"/>
<reference evidence="9 10" key="1">
    <citation type="journal article" date="2016" name="Nat. Commun.">
        <title>Thousands of microbial genomes shed light on interconnected biogeochemical processes in an aquifer system.</title>
        <authorList>
            <person name="Anantharaman K."/>
            <person name="Brown C.T."/>
            <person name="Hug L.A."/>
            <person name="Sharon I."/>
            <person name="Castelle C.J."/>
            <person name="Probst A.J."/>
            <person name="Thomas B.C."/>
            <person name="Singh A."/>
            <person name="Wilkins M.J."/>
            <person name="Karaoz U."/>
            <person name="Brodie E.L."/>
            <person name="Williams K.H."/>
            <person name="Hubbard S.S."/>
            <person name="Banfield J.F."/>
        </authorList>
    </citation>
    <scope>NUCLEOTIDE SEQUENCE [LARGE SCALE GENOMIC DNA]</scope>
</reference>
<evidence type="ECO:0000256" key="2">
    <source>
        <dbReference type="ARBA" id="ARBA00022741"/>
    </source>
</evidence>
<dbReference type="Gene3D" id="3.40.50.300">
    <property type="entry name" value="P-loop containing nucleotide triphosphate hydrolases"/>
    <property type="match status" value="1"/>
</dbReference>
<keyword evidence="4" id="KW-0238">DNA-binding</keyword>
<evidence type="ECO:0000256" key="5">
    <source>
        <dbReference type="PROSITE-ProRule" id="PRU00289"/>
    </source>
</evidence>
<keyword evidence="7" id="KW-0472">Membrane</keyword>
<feature type="transmembrane region" description="Helical" evidence="7">
    <location>
        <begin position="102"/>
        <end position="123"/>
    </location>
</feature>
<evidence type="ECO:0000259" key="8">
    <source>
        <dbReference type="PROSITE" id="PS50901"/>
    </source>
</evidence>
<dbReference type="InterPro" id="IPR036388">
    <property type="entry name" value="WH-like_DNA-bd_sf"/>
</dbReference>
<dbReference type="Pfam" id="PF09397">
    <property type="entry name" value="FtsK_gamma"/>
    <property type="match status" value="1"/>
</dbReference>
<protein>
    <recommendedName>
        <fullName evidence="8">FtsK domain-containing protein</fullName>
    </recommendedName>
</protein>
<dbReference type="InterPro" id="IPR003593">
    <property type="entry name" value="AAA+_ATPase"/>
</dbReference>
<dbReference type="InterPro" id="IPR041027">
    <property type="entry name" value="FtsK_alpha"/>
</dbReference>
<dbReference type="SUPFAM" id="SSF46785">
    <property type="entry name" value="Winged helix' DNA-binding domain"/>
    <property type="match status" value="1"/>
</dbReference>
<evidence type="ECO:0000313" key="10">
    <source>
        <dbReference type="Proteomes" id="UP000179245"/>
    </source>
</evidence>
<evidence type="ECO:0000313" key="9">
    <source>
        <dbReference type="EMBL" id="OHA62159.1"/>
    </source>
</evidence>
<keyword evidence="2 5" id="KW-0547">Nucleotide-binding</keyword>
<evidence type="ECO:0000256" key="7">
    <source>
        <dbReference type="SAM" id="Phobius"/>
    </source>
</evidence>
<dbReference type="EMBL" id="MHTO01000019">
    <property type="protein sequence ID" value="OHA62159.1"/>
    <property type="molecule type" value="Genomic_DNA"/>
</dbReference>
<dbReference type="SMART" id="SM00382">
    <property type="entry name" value="AAA"/>
    <property type="match status" value="1"/>
</dbReference>
<dbReference type="InterPro" id="IPR050206">
    <property type="entry name" value="FtsK/SpoIIIE/SftA"/>
</dbReference>
<feature type="domain" description="FtsK" evidence="8">
    <location>
        <begin position="368"/>
        <end position="569"/>
    </location>
</feature>
<evidence type="ECO:0000256" key="4">
    <source>
        <dbReference type="ARBA" id="ARBA00023125"/>
    </source>
</evidence>
<keyword evidence="7" id="KW-1133">Transmembrane helix</keyword>
<dbReference type="Pfam" id="PF01580">
    <property type="entry name" value="FtsK_SpoIIIE"/>
    <property type="match status" value="1"/>
</dbReference>
<dbReference type="AlphaFoldDB" id="A0A1G2QPX2"/>
<feature type="transmembrane region" description="Helical" evidence="7">
    <location>
        <begin position="151"/>
        <end position="170"/>
    </location>
</feature>
<dbReference type="Gene3D" id="1.10.10.10">
    <property type="entry name" value="Winged helix-like DNA-binding domain superfamily/Winged helix DNA-binding domain"/>
    <property type="match status" value="1"/>
</dbReference>
<dbReference type="InterPro" id="IPR027417">
    <property type="entry name" value="P-loop_NTPase"/>
</dbReference>
<feature type="transmembrane region" description="Helical" evidence="7">
    <location>
        <begin position="68"/>
        <end position="90"/>
    </location>
</feature>
<dbReference type="Pfam" id="PF17854">
    <property type="entry name" value="FtsK_alpha"/>
    <property type="match status" value="1"/>
</dbReference>
<dbReference type="SUPFAM" id="SSF52540">
    <property type="entry name" value="P-loop containing nucleoside triphosphate hydrolases"/>
    <property type="match status" value="1"/>
</dbReference>
<dbReference type="InterPro" id="IPR036390">
    <property type="entry name" value="WH_DNA-bd_sf"/>
</dbReference>
<dbReference type="InterPro" id="IPR018541">
    <property type="entry name" value="Ftsk_gamma"/>
</dbReference>
<accession>A0A1G2QPX2</accession>
<organism evidence="9 10">
    <name type="scientific">Candidatus Wildermuthbacteria bacterium GWA2_46_15</name>
    <dbReference type="NCBI Taxonomy" id="1802443"/>
    <lineage>
        <taxon>Bacteria</taxon>
        <taxon>Candidatus Wildermuthiibacteriota</taxon>
    </lineage>
</organism>
<feature type="transmembrane region" description="Helical" evidence="7">
    <location>
        <begin position="24"/>
        <end position="48"/>
    </location>
</feature>
<dbReference type="Proteomes" id="UP000179245">
    <property type="component" value="Unassembled WGS sequence"/>
</dbReference>
<dbReference type="PANTHER" id="PTHR22683:SF41">
    <property type="entry name" value="DNA TRANSLOCASE FTSK"/>
    <property type="match status" value="1"/>
</dbReference>
<gene>
    <name evidence="9" type="ORF">A2117_02110</name>
</gene>
<name>A0A1G2QPX2_9BACT</name>
<evidence type="ECO:0000256" key="6">
    <source>
        <dbReference type="SAM" id="MobiDB-lite"/>
    </source>
</evidence>
<dbReference type="GO" id="GO:0003677">
    <property type="term" value="F:DNA binding"/>
    <property type="evidence" value="ECO:0007669"/>
    <property type="project" value="UniProtKB-KW"/>
</dbReference>
<comment type="similarity">
    <text evidence="1">Belongs to the FtsK/SpoIIIE/SftA family.</text>
</comment>
<dbReference type="GO" id="GO:0005524">
    <property type="term" value="F:ATP binding"/>
    <property type="evidence" value="ECO:0007669"/>
    <property type="project" value="UniProtKB-UniRule"/>
</dbReference>
<dbReference type="CDD" id="cd01127">
    <property type="entry name" value="TrwB_TraG_TraD_VirD4"/>
    <property type="match status" value="1"/>
</dbReference>
<comment type="caution">
    <text evidence="9">The sequence shown here is derived from an EMBL/GenBank/DDBJ whole genome shotgun (WGS) entry which is preliminary data.</text>
</comment>
<dbReference type="PANTHER" id="PTHR22683">
    <property type="entry name" value="SPORULATION PROTEIN RELATED"/>
    <property type="match status" value="1"/>
</dbReference>
<dbReference type="Gene3D" id="3.30.980.40">
    <property type="match status" value="1"/>
</dbReference>
<feature type="binding site" evidence="5">
    <location>
        <begin position="385"/>
        <end position="392"/>
    </location>
    <ligand>
        <name>ATP</name>
        <dbReference type="ChEBI" id="CHEBI:30616"/>
    </ligand>
</feature>
<evidence type="ECO:0000256" key="1">
    <source>
        <dbReference type="ARBA" id="ARBA00006474"/>
    </source>
</evidence>
<dbReference type="STRING" id="1802443.A2117_02110"/>
<feature type="region of interest" description="Disordered" evidence="6">
    <location>
        <begin position="723"/>
        <end position="743"/>
    </location>
</feature>
<dbReference type="SMART" id="SM00843">
    <property type="entry name" value="Ftsk_gamma"/>
    <property type="match status" value="1"/>
</dbReference>
<dbReference type="InterPro" id="IPR002543">
    <property type="entry name" value="FtsK_dom"/>
</dbReference>
<evidence type="ECO:0000256" key="3">
    <source>
        <dbReference type="ARBA" id="ARBA00022840"/>
    </source>
</evidence>
<keyword evidence="3 5" id="KW-0067">ATP-binding</keyword>
<keyword evidence="7" id="KW-0812">Transmembrane</keyword>